<evidence type="ECO:0000313" key="3">
    <source>
        <dbReference type="Proteomes" id="UP000600865"/>
    </source>
</evidence>
<keyword evidence="1" id="KW-0472">Membrane</keyword>
<accession>A0A918KS91</accession>
<name>A0A918KS91_9PROT</name>
<feature type="transmembrane region" description="Helical" evidence="1">
    <location>
        <begin position="6"/>
        <end position="22"/>
    </location>
</feature>
<feature type="transmembrane region" description="Helical" evidence="1">
    <location>
        <begin position="42"/>
        <end position="62"/>
    </location>
</feature>
<dbReference type="Proteomes" id="UP000600865">
    <property type="component" value="Unassembled WGS sequence"/>
</dbReference>
<evidence type="ECO:0000256" key="1">
    <source>
        <dbReference type="SAM" id="Phobius"/>
    </source>
</evidence>
<dbReference type="RefSeq" id="WP_189586742.1">
    <property type="nucleotide sequence ID" value="NZ_BMYV01000003.1"/>
</dbReference>
<organism evidence="2 3">
    <name type="scientific">Litorimonas cladophorae</name>
    <dbReference type="NCBI Taxonomy" id="1220491"/>
    <lineage>
        <taxon>Bacteria</taxon>
        <taxon>Pseudomonadati</taxon>
        <taxon>Pseudomonadota</taxon>
        <taxon>Alphaproteobacteria</taxon>
        <taxon>Maricaulales</taxon>
        <taxon>Robiginitomaculaceae</taxon>
    </lineage>
</organism>
<keyword evidence="1" id="KW-1133">Transmembrane helix</keyword>
<proteinExistence type="predicted"/>
<comment type="caution">
    <text evidence="2">The sequence shown here is derived from an EMBL/GenBank/DDBJ whole genome shotgun (WGS) entry which is preliminary data.</text>
</comment>
<sequence length="122" mass="13148">MTDLLATVFGIYMIAAGLGLAIDRQRALKIIDEFEAQPALTYFGGAVMTLAGAALVLTHNIWQGWPAIMVTLIGWGCLIEGVLFLTVPTQFMGAIKKFMPSSTIMLVFAIFAIVLGAALIWL</sequence>
<feature type="transmembrane region" description="Helical" evidence="1">
    <location>
        <begin position="68"/>
        <end position="87"/>
    </location>
</feature>
<gene>
    <name evidence="2" type="ORF">GCM10011309_25090</name>
</gene>
<feature type="transmembrane region" description="Helical" evidence="1">
    <location>
        <begin position="99"/>
        <end position="121"/>
    </location>
</feature>
<keyword evidence="3" id="KW-1185">Reference proteome</keyword>
<keyword evidence="1" id="KW-0812">Transmembrane</keyword>
<protein>
    <recommendedName>
        <fullName evidence="4">DUF2065 domain-containing protein</fullName>
    </recommendedName>
</protein>
<evidence type="ECO:0008006" key="4">
    <source>
        <dbReference type="Google" id="ProtNLM"/>
    </source>
</evidence>
<dbReference type="EMBL" id="BMYV01000003">
    <property type="protein sequence ID" value="GGX73948.1"/>
    <property type="molecule type" value="Genomic_DNA"/>
</dbReference>
<evidence type="ECO:0000313" key="2">
    <source>
        <dbReference type="EMBL" id="GGX73948.1"/>
    </source>
</evidence>
<dbReference type="AlphaFoldDB" id="A0A918KS91"/>
<reference evidence="2 3" key="1">
    <citation type="journal article" date="2014" name="Int. J. Syst. Evol. Microbiol.">
        <title>Complete genome sequence of Corynebacterium casei LMG S-19264T (=DSM 44701T), isolated from a smear-ripened cheese.</title>
        <authorList>
            <consortium name="US DOE Joint Genome Institute (JGI-PGF)"/>
            <person name="Walter F."/>
            <person name="Albersmeier A."/>
            <person name="Kalinowski J."/>
            <person name="Ruckert C."/>
        </authorList>
    </citation>
    <scope>NUCLEOTIDE SEQUENCE [LARGE SCALE GENOMIC DNA]</scope>
    <source>
        <strain evidence="2 3">KCTC 23968</strain>
    </source>
</reference>